<feature type="compositionally biased region" description="Basic and acidic residues" evidence="1">
    <location>
        <begin position="326"/>
        <end position="351"/>
    </location>
</feature>
<feature type="region of interest" description="Disordered" evidence="1">
    <location>
        <begin position="390"/>
        <end position="442"/>
    </location>
</feature>
<feature type="compositionally biased region" description="Polar residues" evidence="1">
    <location>
        <begin position="352"/>
        <end position="361"/>
    </location>
</feature>
<name>A0ABT0PKI0_9GAMM</name>
<reference evidence="3 4" key="1">
    <citation type="submission" date="2022-05" db="EMBL/GenBank/DDBJ databases">
        <authorList>
            <person name="Park J.-S."/>
        </authorList>
    </citation>
    <scope>NUCLEOTIDE SEQUENCE [LARGE SCALE GENOMIC DNA]</scope>
    <source>
        <strain evidence="3 4">2012CJ34-2</strain>
    </source>
</reference>
<accession>A0ABT0PKI0</accession>
<feature type="signal peptide" evidence="2">
    <location>
        <begin position="1"/>
        <end position="26"/>
    </location>
</feature>
<organism evidence="3 4">
    <name type="scientific">Parendozoicomonas callyspongiae</name>
    <dbReference type="NCBI Taxonomy" id="2942213"/>
    <lineage>
        <taxon>Bacteria</taxon>
        <taxon>Pseudomonadati</taxon>
        <taxon>Pseudomonadota</taxon>
        <taxon>Gammaproteobacteria</taxon>
        <taxon>Oceanospirillales</taxon>
        <taxon>Endozoicomonadaceae</taxon>
        <taxon>Parendozoicomonas</taxon>
    </lineage>
</organism>
<keyword evidence="4" id="KW-1185">Reference proteome</keyword>
<keyword evidence="2" id="KW-0732">Signal</keyword>
<evidence type="ECO:0000256" key="1">
    <source>
        <dbReference type="SAM" id="MobiDB-lite"/>
    </source>
</evidence>
<dbReference type="EMBL" id="JAMFLX010000018">
    <property type="protein sequence ID" value="MCL6270958.1"/>
    <property type="molecule type" value="Genomic_DNA"/>
</dbReference>
<protein>
    <submittedName>
        <fullName evidence="3">Uncharacterized protein</fullName>
    </submittedName>
</protein>
<sequence>MPKAFWKTFFFFPLLLSTLMVQQLLASGSKSGDDDPTESPSGIWQYIDKPDQESTPLSPEVLLAELSTQAIAILLETPASRADIKKRVRSLERLGFRKLKKYYTITDQPSWVPTSDWNAIAYFWDQAGEYHSLQPTSFEDIFPQEVVEAGHEQRKTAVRKFGKLKAIMDHSYWFLRGGAPFQTPKDVEKKIKTKYTYKKVFAKDIISSISKMTTKNKKAFLDLWFQILRILWLDVSSFNYRNIDYISTPAIDWREYILLDSDDSEETAYNFDSSPPALNDIIQTTTLGAVVQKLGDKNRELFQSLSDQNDRIAELEEKIKSHERLHDDLKSQLHSKTEENRELKENHDSLKTEVSSLSTSLNEEKAANEHWKQEYNRQLTNLARTVTNLKKPIREPSKNQPTETPSPIISANSVIVNPPAFVTPPSSSHSHHHRGSRQQAHNSQPLLTQLMTAQPPAPQYIAAPVCFNPPALASARFQSQMMSNLTASCVVVQTDAGPRLIQLPPPGPFLQRCSMNN</sequence>
<comment type="caution">
    <text evidence="3">The sequence shown here is derived from an EMBL/GenBank/DDBJ whole genome shotgun (WGS) entry which is preliminary data.</text>
</comment>
<feature type="region of interest" description="Disordered" evidence="1">
    <location>
        <begin position="29"/>
        <end position="49"/>
    </location>
</feature>
<feature type="region of interest" description="Disordered" evidence="1">
    <location>
        <begin position="326"/>
        <end position="369"/>
    </location>
</feature>
<evidence type="ECO:0000256" key="2">
    <source>
        <dbReference type="SAM" id="SignalP"/>
    </source>
</evidence>
<dbReference type="RefSeq" id="WP_249700266.1">
    <property type="nucleotide sequence ID" value="NZ_JAMFLX010000018.1"/>
</dbReference>
<dbReference type="Proteomes" id="UP001203338">
    <property type="component" value="Unassembled WGS sequence"/>
</dbReference>
<feature type="chain" id="PRO_5047174974" evidence="2">
    <location>
        <begin position="27"/>
        <end position="517"/>
    </location>
</feature>
<gene>
    <name evidence="3" type="ORF">M3P05_13590</name>
</gene>
<evidence type="ECO:0000313" key="3">
    <source>
        <dbReference type="EMBL" id="MCL6270958.1"/>
    </source>
</evidence>
<evidence type="ECO:0000313" key="4">
    <source>
        <dbReference type="Proteomes" id="UP001203338"/>
    </source>
</evidence>
<proteinExistence type="predicted"/>
<feature type="compositionally biased region" description="Polar residues" evidence="1">
    <location>
        <begin position="398"/>
        <end position="415"/>
    </location>
</feature>